<dbReference type="InterPro" id="IPR029058">
    <property type="entry name" value="AB_hydrolase_fold"/>
</dbReference>
<proteinExistence type="predicted"/>
<dbReference type="Pfam" id="PF05057">
    <property type="entry name" value="DUF676"/>
    <property type="match status" value="1"/>
</dbReference>
<reference evidence="2 3" key="1">
    <citation type="journal article" date="2020" name="Nat. Commun.">
        <title>Genome of Tripterygium wilfordii and identification of cytochrome P450 involved in triptolide biosynthesis.</title>
        <authorList>
            <person name="Tu L."/>
            <person name="Su P."/>
            <person name="Zhang Z."/>
            <person name="Gao L."/>
            <person name="Wang J."/>
            <person name="Hu T."/>
            <person name="Zhou J."/>
            <person name="Zhang Y."/>
            <person name="Zhao Y."/>
            <person name="Liu Y."/>
            <person name="Song Y."/>
            <person name="Tong Y."/>
            <person name="Lu Y."/>
            <person name="Yang J."/>
            <person name="Xu C."/>
            <person name="Jia M."/>
            <person name="Peters R.J."/>
            <person name="Huang L."/>
            <person name="Gao W."/>
        </authorList>
    </citation>
    <scope>NUCLEOTIDE SEQUENCE [LARGE SCALE GENOMIC DNA]</scope>
    <source>
        <strain evidence="3">cv. XIE 37</strain>
        <tissue evidence="2">Leaf</tissue>
    </source>
</reference>
<evidence type="ECO:0000259" key="1">
    <source>
        <dbReference type="Pfam" id="PF05057"/>
    </source>
</evidence>
<dbReference type="Proteomes" id="UP000593562">
    <property type="component" value="Unassembled WGS sequence"/>
</dbReference>
<gene>
    <name evidence="2" type="ORF">HS088_TW06G00928</name>
</gene>
<dbReference type="PANTHER" id="PTHR12482">
    <property type="entry name" value="LIPASE ROG1-RELATED-RELATED"/>
    <property type="match status" value="1"/>
</dbReference>
<sequence length="296" mass="33383">MLTFDGVDVMGERLAEEVISVMKRHPTVQKISFVGHSLGGLVARYAIAKLYGQNLSREISQGNGASRTDGSSETCHEEKFRGKIAGLEPMNFITFATPHLGSRGHRQVPLFCGFHSLEKVAAQTSWLFGRSGKHLFLTDHDNGRLPLLLRMVSDQEDLKFISALQSFRRRVAYANTRFDYLVGWSSASIRRRSELPESKHLSRDDRYPHIVHVETSEAATSEKEVSYETEGNGCKNLDMEEGMIRGLTKMSWERVGVNFSGIKQRIFAHGTIQVRSYLINSDGADVIQHMIDYFLL</sequence>
<dbReference type="Gene3D" id="3.40.50.1820">
    <property type="entry name" value="alpha/beta hydrolase"/>
    <property type="match status" value="1"/>
</dbReference>
<dbReference type="AlphaFoldDB" id="A0A7J7DKI6"/>
<dbReference type="InParanoid" id="A0A7J7DKI6"/>
<evidence type="ECO:0000313" key="2">
    <source>
        <dbReference type="EMBL" id="KAF5746754.1"/>
    </source>
</evidence>
<evidence type="ECO:0000313" key="3">
    <source>
        <dbReference type="Proteomes" id="UP000593562"/>
    </source>
</evidence>
<name>A0A7J7DKI6_TRIWF</name>
<dbReference type="EMBL" id="JAAARO010000006">
    <property type="protein sequence ID" value="KAF5746754.1"/>
    <property type="molecule type" value="Genomic_DNA"/>
</dbReference>
<accession>A0A7J7DKI6</accession>
<feature type="domain" description="DUF676" evidence="1">
    <location>
        <begin position="3"/>
        <end position="186"/>
    </location>
</feature>
<dbReference type="InterPro" id="IPR007751">
    <property type="entry name" value="DUF676_lipase-like"/>
</dbReference>
<dbReference type="InterPro" id="IPR044294">
    <property type="entry name" value="Lipase-like"/>
</dbReference>
<protein>
    <submittedName>
        <fullName evidence="2">Putative lipase ROG1</fullName>
    </submittedName>
</protein>
<comment type="caution">
    <text evidence="2">The sequence shown here is derived from an EMBL/GenBank/DDBJ whole genome shotgun (WGS) entry which is preliminary data.</text>
</comment>
<organism evidence="2 3">
    <name type="scientific">Tripterygium wilfordii</name>
    <name type="common">Thunder God vine</name>
    <dbReference type="NCBI Taxonomy" id="458696"/>
    <lineage>
        <taxon>Eukaryota</taxon>
        <taxon>Viridiplantae</taxon>
        <taxon>Streptophyta</taxon>
        <taxon>Embryophyta</taxon>
        <taxon>Tracheophyta</taxon>
        <taxon>Spermatophyta</taxon>
        <taxon>Magnoliopsida</taxon>
        <taxon>eudicotyledons</taxon>
        <taxon>Gunneridae</taxon>
        <taxon>Pentapetalae</taxon>
        <taxon>rosids</taxon>
        <taxon>fabids</taxon>
        <taxon>Celastrales</taxon>
        <taxon>Celastraceae</taxon>
        <taxon>Tripterygium</taxon>
    </lineage>
</organism>
<dbReference type="PANTHER" id="PTHR12482:SF41">
    <property type="entry name" value="ALPHA_BETA-HYDROLASES SUPERFAMILY PROTEIN"/>
    <property type="match status" value="1"/>
</dbReference>
<dbReference type="SUPFAM" id="SSF53474">
    <property type="entry name" value="alpha/beta-Hydrolases"/>
    <property type="match status" value="1"/>
</dbReference>
<keyword evidence="3" id="KW-1185">Reference proteome</keyword>